<dbReference type="EMBL" id="BPVZ01000035">
    <property type="protein sequence ID" value="GKV12069.1"/>
    <property type="molecule type" value="Genomic_DNA"/>
</dbReference>
<evidence type="ECO:0000256" key="3">
    <source>
        <dbReference type="ARBA" id="ARBA00022833"/>
    </source>
</evidence>
<evidence type="ECO:0000259" key="5">
    <source>
        <dbReference type="PROSITE" id="PS50119"/>
    </source>
</evidence>
<dbReference type="Proteomes" id="UP001054252">
    <property type="component" value="Unassembled WGS sequence"/>
</dbReference>
<evidence type="ECO:0000256" key="2">
    <source>
        <dbReference type="ARBA" id="ARBA00022771"/>
    </source>
</evidence>
<evidence type="ECO:0000313" key="6">
    <source>
        <dbReference type="EMBL" id="GKV12069.1"/>
    </source>
</evidence>
<dbReference type="PROSITE" id="PS50119">
    <property type="entry name" value="ZF_BBOX"/>
    <property type="match status" value="2"/>
</dbReference>
<proteinExistence type="predicted"/>
<dbReference type="PANTHER" id="PTHR31717">
    <property type="entry name" value="ZINC FINGER PROTEIN CONSTANS-LIKE 10"/>
    <property type="match status" value="1"/>
</dbReference>
<organism evidence="6 7">
    <name type="scientific">Rubroshorea leprosula</name>
    <dbReference type="NCBI Taxonomy" id="152421"/>
    <lineage>
        <taxon>Eukaryota</taxon>
        <taxon>Viridiplantae</taxon>
        <taxon>Streptophyta</taxon>
        <taxon>Embryophyta</taxon>
        <taxon>Tracheophyta</taxon>
        <taxon>Spermatophyta</taxon>
        <taxon>Magnoliopsida</taxon>
        <taxon>eudicotyledons</taxon>
        <taxon>Gunneridae</taxon>
        <taxon>Pentapetalae</taxon>
        <taxon>rosids</taxon>
        <taxon>malvids</taxon>
        <taxon>Malvales</taxon>
        <taxon>Dipterocarpaceae</taxon>
        <taxon>Rubroshorea</taxon>
    </lineage>
</organism>
<protein>
    <recommendedName>
        <fullName evidence="5">B box-type domain-containing protein</fullName>
    </recommendedName>
</protein>
<evidence type="ECO:0000256" key="4">
    <source>
        <dbReference type="PROSITE-ProRule" id="PRU00024"/>
    </source>
</evidence>
<name>A0AAV5JBR6_9ROSI</name>
<accession>A0AAV5JBR6</accession>
<comment type="caution">
    <text evidence="6">The sequence shown here is derived from an EMBL/GenBank/DDBJ whole genome shotgun (WGS) entry which is preliminary data.</text>
</comment>
<feature type="domain" description="B box-type" evidence="5">
    <location>
        <begin position="9"/>
        <end position="56"/>
    </location>
</feature>
<dbReference type="SMART" id="SM00336">
    <property type="entry name" value="BBOX"/>
    <property type="match status" value="2"/>
</dbReference>
<keyword evidence="2 4" id="KW-0863">Zinc-finger</keyword>
<gene>
    <name evidence="6" type="ORF">SLEP1_g23270</name>
</gene>
<keyword evidence="1" id="KW-0479">Metal-binding</keyword>
<dbReference type="AlphaFoldDB" id="A0AAV5JBR6"/>
<dbReference type="Pfam" id="PF00643">
    <property type="entry name" value="zf-B_box"/>
    <property type="match status" value="2"/>
</dbReference>
<sequence>MEPQDENRTKQRICDYCNESAAMLFCRADTARLCVSCDRHVHSANQLVTKHLRWQLCDACSESPASIFCETEHSVLCQNCDWERHNFSVSLLHHRRPIEGFTGCPSVGQFVNIFGFDDLGNKGLFLSEEKSSGGDGDLDGLLDLFVWETPTIASLDELIVSSETKHGFRALDVPSVPKNRNATCGQHKEEMLQQLRELAKSEPNFNYDYGEADALKEVHSIISDQNLHPVNSETISFPGYKSSEVKWFGDGMEVANQVFVPSVLGSCTEENAGIPDINIDTGGSGSWANDCQDEKSQNPISFGNLPLFPKIGAYELNTQERDSAISRYKEKKKARR</sequence>
<dbReference type="PANTHER" id="PTHR31717:SF58">
    <property type="entry name" value="ZINC FINGER PROTEIN CONSTANS-LIKE 13"/>
    <property type="match status" value="1"/>
</dbReference>
<dbReference type="InterPro" id="IPR000315">
    <property type="entry name" value="Znf_B-box"/>
</dbReference>
<evidence type="ECO:0000313" key="7">
    <source>
        <dbReference type="Proteomes" id="UP001054252"/>
    </source>
</evidence>
<dbReference type="InterPro" id="IPR049808">
    <property type="entry name" value="CONSTANS-like_Bbox1"/>
</dbReference>
<dbReference type="CDD" id="cd19821">
    <property type="entry name" value="Bbox1_BBX-like"/>
    <property type="match status" value="2"/>
</dbReference>
<keyword evidence="7" id="KW-1185">Reference proteome</keyword>
<dbReference type="GO" id="GO:0008270">
    <property type="term" value="F:zinc ion binding"/>
    <property type="evidence" value="ECO:0007669"/>
    <property type="project" value="UniProtKB-KW"/>
</dbReference>
<keyword evidence="3" id="KW-0862">Zinc</keyword>
<feature type="domain" description="B box-type" evidence="5">
    <location>
        <begin position="52"/>
        <end position="98"/>
    </location>
</feature>
<evidence type="ECO:0000256" key="1">
    <source>
        <dbReference type="ARBA" id="ARBA00022723"/>
    </source>
</evidence>
<reference evidence="6 7" key="1">
    <citation type="journal article" date="2021" name="Commun. Biol.">
        <title>The genome of Shorea leprosula (Dipterocarpaceae) highlights the ecological relevance of drought in aseasonal tropical rainforests.</title>
        <authorList>
            <person name="Ng K.K.S."/>
            <person name="Kobayashi M.J."/>
            <person name="Fawcett J.A."/>
            <person name="Hatakeyama M."/>
            <person name="Paape T."/>
            <person name="Ng C.H."/>
            <person name="Ang C.C."/>
            <person name="Tnah L.H."/>
            <person name="Lee C.T."/>
            <person name="Nishiyama T."/>
            <person name="Sese J."/>
            <person name="O'Brien M.J."/>
            <person name="Copetti D."/>
            <person name="Mohd Noor M.I."/>
            <person name="Ong R.C."/>
            <person name="Putra M."/>
            <person name="Sireger I.Z."/>
            <person name="Indrioko S."/>
            <person name="Kosugi Y."/>
            <person name="Izuno A."/>
            <person name="Isagi Y."/>
            <person name="Lee S.L."/>
            <person name="Shimizu K.K."/>
        </authorList>
    </citation>
    <scope>NUCLEOTIDE SEQUENCE [LARGE SCALE GENOMIC DNA]</scope>
    <source>
        <strain evidence="6">214</strain>
    </source>
</reference>